<evidence type="ECO:0000256" key="5">
    <source>
        <dbReference type="ARBA" id="ARBA00023014"/>
    </source>
</evidence>
<protein>
    <recommendedName>
        <fullName evidence="1">Heme chaperone HemW</fullName>
    </recommendedName>
</protein>
<dbReference type="Pfam" id="PF04055">
    <property type="entry name" value="Radical_SAM"/>
    <property type="match status" value="1"/>
</dbReference>
<dbReference type="InterPro" id="IPR034505">
    <property type="entry name" value="Coproporphyrinogen-III_oxidase"/>
</dbReference>
<evidence type="ECO:0000256" key="1">
    <source>
        <dbReference type="ARBA" id="ARBA00017228"/>
    </source>
</evidence>
<keyword evidence="4" id="KW-0408">Iron</keyword>
<accession>A0ABU7VST1</accession>
<keyword evidence="8" id="KW-1185">Reference proteome</keyword>
<reference evidence="7 8" key="1">
    <citation type="submission" date="2024-02" db="EMBL/GenBank/DDBJ databases">
        <title>A nitrogen-fixing paenibacillus bacterium.</title>
        <authorList>
            <person name="Zhang W.L."/>
            <person name="Chen S.F."/>
        </authorList>
    </citation>
    <scope>NUCLEOTIDE SEQUENCE [LARGE SCALE GENOMIC DNA]</scope>
    <source>
        <strain evidence="7 8">M1</strain>
    </source>
</reference>
<dbReference type="Proteomes" id="UP001306950">
    <property type="component" value="Unassembled WGS sequence"/>
</dbReference>
<dbReference type="SFLD" id="SFLDS00029">
    <property type="entry name" value="Radical_SAM"/>
    <property type="match status" value="1"/>
</dbReference>
<dbReference type="SMART" id="SM00729">
    <property type="entry name" value="Elp3"/>
    <property type="match status" value="1"/>
</dbReference>
<dbReference type="PANTHER" id="PTHR13932:SF5">
    <property type="entry name" value="RADICAL S-ADENOSYL METHIONINE DOMAIN-CONTAINING PROTEIN 1, MITOCHONDRIAL"/>
    <property type="match status" value="1"/>
</dbReference>
<name>A0ABU7VST1_9BACL</name>
<evidence type="ECO:0000256" key="2">
    <source>
        <dbReference type="ARBA" id="ARBA00022691"/>
    </source>
</evidence>
<keyword evidence="5" id="KW-0411">Iron-sulfur</keyword>
<dbReference type="SUPFAM" id="SSF102114">
    <property type="entry name" value="Radical SAM enzymes"/>
    <property type="match status" value="1"/>
</dbReference>
<evidence type="ECO:0000313" key="7">
    <source>
        <dbReference type="EMBL" id="MEF2965927.1"/>
    </source>
</evidence>
<dbReference type="PROSITE" id="PS51918">
    <property type="entry name" value="RADICAL_SAM"/>
    <property type="match status" value="1"/>
</dbReference>
<dbReference type="InterPro" id="IPR007197">
    <property type="entry name" value="rSAM"/>
</dbReference>
<dbReference type="Gene3D" id="3.20.20.70">
    <property type="entry name" value="Aldolase class I"/>
    <property type="match status" value="1"/>
</dbReference>
<evidence type="ECO:0000259" key="6">
    <source>
        <dbReference type="PROSITE" id="PS51918"/>
    </source>
</evidence>
<gene>
    <name evidence="7" type="ORF">V3851_08805</name>
</gene>
<comment type="caution">
    <text evidence="7">The sequence shown here is derived from an EMBL/GenBank/DDBJ whole genome shotgun (WGS) entry which is preliminary data.</text>
</comment>
<sequence length="444" mass="50556">MKRLYKVAIMNYPLMDPKIQTEDWKSYFGLDQPTVSSWKTPLYIHIPFCAKICNFCVYSRQVPHDNNIIQRYVNGLIREIMLYGSSPYVQSLTIDAIFIGGGTPTCLSSEQIGQLLHACRDYLPLSEDVEISIECNTTNADEEKIHRLHEEKVSRISAGIQTFNPSYRKLLGLQASEESVAEWIQMVDRYKFDSLAIDLMYGLPGQNIEEWLEDIAIGLSLPVRHFSMYELYIIAGSKMYNKMIKGLIQPAATEEVLFEMYIKGNKMLLDRGYERTILPEFHQAGLHADYWKLSYDGYGDNLAVGASSYGFINGMTYQNATEVNTYLKQVESGDFPISMCSGRAGLKQMMERTMVLALRRGYVEPDVFRAEYGVDINDVFGEIINSLIHEGLLFYDGERYHLTTQGEYVQGDVSVRFMESTFRNVSSLKKQLSIGSHVVPATIS</sequence>
<evidence type="ECO:0000256" key="3">
    <source>
        <dbReference type="ARBA" id="ARBA00022723"/>
    </source>
</evidence>
<proteinExistence type="predicted"/>
<dbReference type="InterPro" id="IPR058240">
    <property type="entry name" value="rSAM_sf"/>
</dbReference>
<feature type="domain" description="Radical SAM core" evidence="6">
    <location>
        <begin position="34"/>
        <end position="274"/>
    </location>
</feature>
<evidence type="ECO:0000256" key="4">
    <source>
        <dbReference type="ARBA" id="ARBA00023004"/>
    </source>
</evidence>
<keyword evidence="3" id="KW-0479">Metal-binding</keyword>
<dbReference type="PANTHER" id="PTHR13932">
    <property type="entry name" value="COPROPORPHYRINIGEN III OXIDASE"/>
    <property type="match status" value="1"/>
</dbReference>
<keyword evidence="2" id="KW-0949">S-adenosyl-L-methionine</keyword>
<evidence type="ECO:0000313" key="8">
    <source>
        <dbReference type="Proteomes" id="UP001306950"/>
    </source>
</evidence>
<dbReference type="InterPro" id="IPR013785">
    <property type="entry name" value="Aldolase_TIM"/>
</dbReference>
<dbReference type="InterPro" id="IPR006638">
    <property type="entry name" value="Elp3/MiaA/NifB-like_rSAM"/>
</dbReference>
<dbReference type="RefSeq" id="WP_331846151.1">
    <property type="nucleotide sequence ID" value="NZ_JAZHPZ010000003.1"/>
</dbReference>
<dbReference type="EMBL" id="JAZHPZ010000003">
    <property type="protein sequence ID" value="MEF2965927.1"/>
    <property type="molecule type" value="Genomic_DNA"/>
</dbReference>
<dbReference type="SFLD" id="SFLDG01065">
    <property type="entry name" value="anaerobic_coproporphyrinogen-I"/>
    <property type="match status" value="1"/>
</dbReference>
<organism evidence="7 8">
    <name type="scientific">Paenibacillus haidiansis</name>
    <dbReference type="NCBI Taxonomy" id="1574488"/>
    <lineage>
        <taxon>Bacteria</taxon>
        <taxon>Bacillati</taxon>
        <taxon>Bacillota</taxon>
        <taxon>Bacilli</taxon>
        <taxon>Bacillales</taxon>
        <taxon>Paenibacillaceae</taxon>
        <taxon>Paenibacillus</taxon>
    </lineage>
</organism>